<dbReference type="EMBL" id="BAAANH010000003">
    <property type="protein sequence ID" value="GAA1759609.1"/>
    <property type="molecule type" value="Genomic_DNA"/>
</dbReference>
<accession>A0ABN2KNJ3</accession>
<organism evidence="8 9">
    <name type="scientific">Agromyces humatus</name>
    <dbReference type="NCBI Taxonomy" id="279573"/>
    <lineage>
        <taxon>Bacteria</taxon>
        <taxon>Bacillati</taxon>
        <taxon>Actinomycetota</taxon>
        <taxon>Actinomycetes</taxon>
        <taxon>Micrococcales</taxon>
        <taxon>Microbacteriaceae</taxon>
        <taxon>Agromyces</taxon>
    </lineage>
</organism>
<dbReference type="InterPro" id="IPR051401">
    <property type="entry name" value="GtrA_CellWall_Glycosyl"/>
</dbReference>
<feature type="transmembrane region" description="Helical" evidence="6">
    <location>
        <begin position="85"/>
        <end position="105"/>
    </location>
</feature>
<feature type="transmembrane region" description="Helical" evidence="6">
    <location>
        <begin position="12"/>
        <end position="35"/>
    </location>
</feature>
<feature type="transmembrane region" description="Helical" evidence="6">
    <location>
        <begin position="117"/>
        <end position="134"/>
    </location>
</feature>
<gene>
    <name evidence="8" type="ORF">GCM10009747_18310</name>
</gene>
<feature type="transmembrane region" description="Helical" evidence="6">
    <location>
        <begin position="47"/>
        <end position="64"/>
    </location>
</feature>
<evidence type="ECO:0000313" key="8">
    <source>
        <dbReference type="EMBL" id="GAA1759609.1"/>
    </source>
</evidence>
<dbReference type="PANTHER" id="PTHR38459">
    <property type="entry name" value="PROPHAGE BACTOPRENOL-LINKED GLUCOSE TRANSLOCASE HOMOLOG"/>
    <property type="match status" value="1"/>
</dbReference>
<name>A0ABN2KNJ3_9MICO</name>
<dbReference type="InterPro" id="IPR007267">
    <property type="entry name" value="GtrA_DPMS_TM"/>
</dbReference>
<comment type="caution">
    <text evidence="8">The sequence shown here is derived from an EMBL/GenBank/DDBJ whole genome shotgun (WGS) entry which is preliminary data.</text>
</comment>
<proteinExistence type="inferred from homology"/>
<evidence type="ECO:0000256" key="2">
    <source>
        <dbReference type="ARBA" id="ARBA00009399"/>
    </source>
</evidence>
<keyword evidence="4 6" id="KW-1133">Transmembrane helix</keyword>
<keyword evidence="3 6" id="KW-0812">Transmembrane</keyword>
<keyword evidence="9" id="KW-1185">Reference proteome</keyword>
<feature type="domain" description="GtrA/DPMS transmembrane" evidence="7">
    <location>
        <begin position="14"/>
        <end position="140"/>
    </location>
</feature>
<evidence type="ECO:0000256" key="5">
    <source>
        <dbReference type="ARBA" id="ARBA00023136"/>
    </source>
</evidence>
<keyword evidence="5 6" id="KW-0472">Membrane</keyword>
<reference evidence="8 9" key="1">
    <citation type="journal article" date="2019" name="Int. J. Syst. Evol. Microbiol.">
        <title>The Global Catalogue of Microorganisms (GCM) 10K type strain sequencing project: providing services to taxonomists for standard genome sequencing and annotation.</title>
        <authorList>
            <consortium name="The Broad Institute Genomics Platform"/>
            <consortium name="The Broad Institute Genome Sequencing Center for Infectious Disease"/>
            <person name="Wu L."/>
            <person name="Ma J."/>
        </authorList>
    </citation>
    <scope>NUCLEOTIDE SEQUENCE [LARGE SCALE GENOMIC DNA]</scope>
    <source>
        <strain evidence="8 9">JCM 14319</strain>
    </source>
</reference>
<dbReference type="PANTHER" id="PTHR38459:SF1">
    <property type="entry name" value="PROPHAGE BACTOPRENOL-LINKED GLUCOSE TRANSLOCASE HOMOLOG"/>
    <property type="match status" value="1"/>
</dbReference>
<comment type="similarity">
    <text evidence="2">Belongs to the GtrA family.</text>
</comment>
<evidence type="ECO:0000313" key="9">
    <source>
        <dbReference type="Proteomes" id="UP001500506"/>
    </source>
</evidence>
<evidence type="ECO:0000256" key="6">
    <source>
        <dbReference type="SAM" id="Phobius"/>
    </source>
</evidence>
<sequence length="158" mass="16665">MSAPSGRLSRQAATFVAVGGAGWLLDVAVFNLLTATVLSSDVEGGPIVAKAISTTLAIIANWIGNRTFTFRETRRTDVVREAVEFVLVSLAGGAIAIGCLAVSHYVLGFTSRLADNIAANVVGLALGAAFRFVVYRSWVFSPRRASAEPVRSVVERAP</sequence>
<evidence type="ECO:0000256" key="4">
    <source>
        <dbReference type="ARBA" id="ARBA00022989"/>
    </source>
</evidence>
<dbReference type="Pfam" id="PF04138">
    <property type="entry name" value="GtrA_DPMS_TM"/>
    <property type="match status" value="1"/>
</dbReference>
<dbReference type="Proteomes" id="UP001500506">
    <property type="component" value="Unassembled WGS sequence"/>
</dbReference>
<dbReference type="RefSeq" id="WP_232499994.1">
    <property type="nucleotide sequence ID" value="NZ_BAAANH010000003.1"/>
</dbReference>
<evidence type="ECO:0000256" key="1">
    <source>
        <dbReference type="ARBA" id="ARBA00004141"/>
    </source>
</evidence>
<protein>
    <recommendedName>
        <fullName evidence="7">GtrA/DPMS transmembrane domain-containing protein</fullName>
    </recommendedName>
</protein>
<evidence type="ECO:0000256" key="3">
    <source>
        <dbReference type="ARBA" id="ARBA00022692"/>
    </source>
</evidence>
<evidence type="ECO:0000259" key="7">
    <source>
        <dbReference type="Pfam" id="PF04138"/>
    </source>
</evidence>
<comment type="subcellular location">
    <subcellularLocation>
        <location evidence="1">Membrane</location>
        <topology evidence="1">Multi-pass membrane protein</topology>
    </subcellularLocation>
</comment>